<keyword evidence="1" id="KW-0597">Phosphoprotein</keyword>
<dbReference type="InterPro" id="IPR008201">
    <property type="entry name" value="HepT-like"/>
</dbReference>
<evidence type="ECO:0000256" key="4">
    <source>
        <dbReference type="ARBA" id="ARBA00022741"/>
    </source>
</evidence>
<sequence>MRRNDRIRLQHMLDAAREAIEFAQNSRRQDLDSDRKLTLALVKDIEIIGEAAYRITEDTRHTLPEIPWEDIVGMRHRLVHAYFDINLDILWKTVQEDLPPLTRILSELLGEK</sequence>
<proteinExistence type="predicted"/>
<organism evidence="6 7">
    <name type="scientific">Chloracidobacterium sp. N</name>
    <dbReference type="NCBI Taxonomy" id="2821540"/>
    <lineage>
        <taxon>Bacteria</taxon>
        <taxon>Pseudomonadati</taxon>
        <taxon>Acidobacteriota</taxon>
        <taxon>Terriglobia</taxon>
        <taxon>Terriglobales</taxon>
        <taxon>Acidobacteriaceae</taxon>
        <taxon>Chloracidobacterium</taxon>
        <taxon>Chloracidobacterium aggregatum</taxon>
    </lineage>
</organism>
<evidence type="ECO:0000313" key="6">
    <source>
        <dbReference type="EMBL" id="QUV93615.1"/>
    </source>
</evidence>
<dbReference type="InterPro" id="IPR051813">
    <property type="entry name" value="HepT_RNase_toxin"/>
</dbReference>
<dbReference type="RefSeq" id="WP_211421979.1">
    <property type="nucleotide sequence ID" value="NZ_CP072642.1"/>
</dbReference>
<accession>A0ABX8B1J6</accession>
<keyword evidence="7" id="KW-1185">Reference proteome</keyword>
<keyword evidence="3" id="KW-0540">Nuclease</keyword>
<evidence type="ECO:0000256" key="5">
    <source>
        <dbReference type="ARBA" id="ARBA00022801"/>
    </source>
</evidence>
<reference evidence="6 7" key="1">
    <citation type="submission" date="2021-03" db="EMBL/GenBank/DDBJ databases">
        <title>Genomic and phenotypic characterization of Chloracidobacterium isolates provides evidence for multiple species.</title>
        <authorList>
            <person name="Saini M.K."/>
            <person name="Costas A.M.G."/>
            <person name="Tank M."/>
            <person name="Bryant D.A."/>
        </authorList>
    </citation>
    <scope>NUCLEOTIDE SEQUENCE [LARGE SCALE GENOMIC DNA]</scope>
    <source>
        <strain evidence="6 7">N</strain>
    </source>
</reference>
<keyword evidence="2" id="KW-1277">Toxin-antitoxin system</keyword>
<name>A0ABX8B1J6_9BACT</name>
<evidence type="ECO:0000256" key="2">
    <source>
        <dbReference type="ARBA" id="ARBA00022649"/>
    </source>
</evidence>
<keyword evidence="5" id="KW-0378">Hydrolase</keyword>
<keyword evidence="4" id="KW-0547">Nucleotide-binding</keyword>
<dbReference type="PANTHER" id="PTHR34139">
    <property type="entry name" value="UPF0331 PROTEIN MJ0127"/>
    <property type="match status" value="1"/>
</dbReference>
<evidence type="ECO:0000256" key="3">
    <source>
        <dbReference type="ARBA" id="ARBA00022722"/>
    </source>
</evidence>
<dbReference type="Pfam" id="PF01934">
    <property type="entry name" value="HepT-like"/>
    <property type="match status" value="1"/>
</dbReference>
<dbReference type="PANTHER" id="PTHR34139:SF1">
    <property type="entry name" value="RNASE MJ1380-RELATED"/>
    <property type="match status" value="1"/>
</dbReference>
<evidence type="ECO:0000256" key="1">
    <source>
        <dbReference type="ARBA" id="ARBA00022553"/>
    </source>
</evidence>
<gene>
    <name evidence="6" type="ORF">J8C05_09595</name>
</gene>
<evidence type="ECO:0000313" key="7">
    <source>
        <dbReference type="Proteomes" id="UP000677668"/>
    </source>
</evidence>
<dbReference type="Proteomes" id="UP000677668">
    <property type="component" value="Chromosome 1"/>
</dbReference>
<dbReference type="EMBL" id="CP072642">
    <property type="protein sequence ID" value="QUV93615.1"/>
    <property type="molecule type" value="Genomic_DNA"/>
</dbReference>
<protein>
    <submittedName>
        <fullName evidence="6">DUF86 domain-containing protein</fullName>
    </submittedName>
</protein>